<comment type="subcellular location">
    <subcellularLocation>
        <location evidence="1">Cell membrane</location>
        <topology evidence="1">Single-pass type II membrane protein</topology>
    </subcellularLocation>
</comment>
<dbReference type="InterPro" id="IPR011990">
    <property type="entry name" value="TPR-like_helical_dom_sf"/>
</dbReference>
<dbReference type="InterPro" id="IPR018704">
    <property type="entry name" value="SecYEG/CpoB_TPR"/>
</dbReference>
<evidence type="ECO:0000256" key="8">
    <source>
        <dbReference type="ARBA" id="ARBA00024235"/>
    </source>
</evidence>
<feature type="transmembrane region" description="Helical" evidence="9">
    <location>
        <begin position="25"/>
        <end position="42"/>
    </location>
</feature>
<dbReference type="Pfam" id="PF09976">
    <property type="entry name" value="TPR_21"/>
    <property type="match status" value="1"/>
</dbReference>
<dbReference type="Proteomes" id="UP000638014">
    <property type="component" value="Unassembled WGS sequence"/>
</dbReference>
<keyword evidence="4 9" id="KW-1133">Transmembrane helix</keyword>
<evidence type="ECO:0000313" key="11">
    <source>
        <dbReference type="EMBL" id="MBD1390806.1"/>
    </source>
</evidence>
<dbReference type="PIRSF" id="PIRSF006170">
    <property type="entry name" value="YfgM"/>
    <property type="match status" value="1"/>
</dbReference>
<evidence type="ECO:0000259" key="10">
    <source>
        <dbReference type="Pfam" id="PF09976"/>
    </source>
</evidence>
<evidence type="ECO:0000256" key="2">
    <source>
        <dbReference type="ARBA" id="ARBA00022475"/>
    </source>
</evidence>
<proteinExistence type="inferred from homology"/>
<gene>
    <name evidence="11" type="ORF">IC617_15345</name>
</gene>
<feature type="domain" description="Ancillary SecYEG translocon subunit/Cell division coordinator CpoB TPR" evidence="10">
    <location>
        <begin position="15"/>
        <end position="196"/>
    </location>
</feature>
<dbReference type="GO" id="GO:0005886">
    <property type="term" value="C:plasma membrane"/>
    <property type="evidence" value="ECO:0007669"/>
    <property type="project" value="UniProtKB-SubCell"/>
</dbReference>
<dbReference type="AlphaFoldDB" id="A0A8J6QMC2"/>
<comment type="similarity">
    <text evidence="7">Belongs to the YfgM family.</text>
</comment>
<evidence type="ECO:0000313" key="12">
    <source>
        <dbReference type="Proteomes" id="UP000638014"/>
    </source>
</evidence>
<accession>A0A8J6QMC2</accession>
<keyword evidence="2" id="KW-1003">Cell membrane</keyword>
<keyword evidence="5 9" id="KW-0472">Membrane</keyword>
<sequence>MEGYQTEEQQVEAIKAFWRKNGNQILLGIIIGLGGIYGFRYFQEQQVLESAEAADAFSKALTAEQLQGFASDYSKSGYVAVAELKLAKTQVEAGELEAAAATLKQVIAGADEVALQQVAKIRLARIQVALNQLDAALATLAGDWPQSLLGEVEVVKGEAHIAAGDTEAARDAFQTALMNVSPQQAASIQIRLDDIAAPVAQLPPVETASKE</sequence>
<keyword evidence="6" id="KW-0143">Chaperone</keyword>
<evidence type="ECO:0000256" key="5">
    <source>
        <dbReference type="ARBA" id="ARBA00023136"/>
    </source>
</evidence>
<comment type="caution">
    <text evidence="11">The sequence shown here is derived from an EMBL/GenBank/DDBJ whole genome shotgun (WGS) entry which is preliminary data.</text>
</comment>
<protein>
    <recommendedName>
        <fullName evidence="8">Ancillary SecYEG translocon subunit</fullName>
    </recommendedName>
</protein>
<organism evidence="11 12">
    <name type="scientific">Neiella litorisoli</name>
    <dbReference type="NCBI Taxonomy" id="2771431"/>
    <lineage>
        <taxon>Bacteria</taxon>
        <taxon>Pseudomonadati</taxon>
        <taxon>Pseudomonadota</taxon>
        <taxon>Gammaproteobacteria</taxon>
        <taxon>Alteromonadales</taxon>
        <taxon>Echinimonadaceae</taxon>
        <taxon>Neiella</taxon>
    </lineage>
</organism>
<evidence type="ECO:0000256" key="1">
    <source>
        <dbReference type="ARBA" id="ARBA00004401"/>
    </source>
</evidence>
<name>A0A8J6QMC2_9GAMM</name>
<evidence type="ECO:0000256" key="3">
    <source>
        <dbReference type="ARBA" id="ARBA00022692"/>
    </source>
</evidence>
<dbReference type="PANTHER" id="PTHR38035:SF1">
    <property type="entry name" value="ANCILLARY SECYEG TRANSLOCON SUBUNIT"/>
    <property type="match status" value="1"/>
</dbReference>
<reference evidence="11" key="1">
    <citation type="submission" date="2020-09" db="EMBL/GenBank/DDBJ databases">
        <title>A novel bacterium of genus Neiella, isolated from South China Sea.</title>
        <authorList>
            <person name="Huang H."/>
            <person name="Mo K."/>
            <person name="Hu Y."/>
        </authorList>
    </citation>
    <scope>NUCLEOTIDE SEQUENCE</scope>
    <source>
        <strain evidence="11">HB171785</strain>
    </source>
</reference>
<keyword evidence="3 9" id="KW-0812">Transmembrane</keyword>
<dbReference type="EMBL" id="JACXAF010000023">
    <property type="protein sequence ID" value="MBD1390806.1"/>
    <property type="molecule type" value="Genomic_DNA"/>
</dbReference>
<evidence type="ECO:0000256" key="4">
    <source>
        <dbReference type="ARBA" id="ARBA00022989"/>
    </source>
</evidence>
<dbReference type="RefSeq" id="WP_191145871.1">
    <property type="nucleotide sequence ID" value="NZ_JACXAF010000023.1"/>
</dbReference>
<dbReference type="GO" id="GO:0044877">
    <property type="term" value="F:protein-containing complex binding"/>
    <property type="evidence" value="ECO:0007669"/>
    <property type="project" value="InterPro"/>
</dbReference>
<keyword evidence="12" id="KW-1185">Reference proteome</keyword>
<evidence type="ECO:0000256" key="7">
    <source>
        <dbReference type="ARBA" id="ARBA00024197"/>
    </source>
</evidence>
<dbReference type="PANTHER" id="PTHR38035">
    <property type="entry name" value="UPF0070 PROTEIN YFGM"/>
    <property type="match status" value="1"/>
</dbReference>
<dbReference type="SUPFAM" id="SSF48452">
    <property type="entry name" value="TPR-like"/>
    <property type="match status" value="1"/>
</dbReference>
<evidence type="ECO:0000256" key="6">
    <source>
        <dbReference type="ARBA" id="ARBA00023186"/>
    </source>
</evidence>
<dbReference type="Gene3D" id="1.25.40.10">
    <property type="entry name" value="Tetratricopeptide repeat domain"/>
    <property type="match status" value="1"/>
</dbReference>
<evidence type="ECO:0000256" key="9">
    <source>
        <dbReference type="SAM" id="Phobius"/>
    </source>
</evidence>
<dbReference type="InterPro" id="IPR026039">
    <property type="entry name" value="YfgM"/>
</dbReference>